<dbReference type="Pfam" id="PF13192">
    <property type="entry name" value="Thioredoxin_3"/>
    <property type="match status" value="1"/>
</dbReference>
<sequence>CPKCKTLYKSVTEVVGDMGIEAEIKKVEDINEIVAAGIMLTPGLVINGKVKVVGKVPGKEDIKKYVREEL</sequence>
<evidence type="ECO:0000256" key="1">
    <source>
        <dbReference type="PIRSR" id="PIRSR037031-50"/>
    </source>
</evidence>
<dbReference type="PANTHER" id="PTHR36450:SF1">
    <property type="entry name" value="THIOREDOXIN"/>
    <property type="match status" value="1"/>
</dbReference>
<feature type="active site" description="Nucleophile" evidence="1">
    <location>
        <position position="1"/>
    </location>
</feature>
<feature type="domain" description="Thioredoxin-like fold" evidence="3">
    <location>
        <begin position="1"/>
        <end position="66"/>
    </location>
</feature>
<dbReference type="InterPro" id="IPR005243">
    <property type="entry name" value="THIRX-like_proc"/>
</dbReference>
<reference evidence="4 5" key="1">
    <citation type="journal article" date="2018" name="Nat. Biotechnol.">
        <title>A standardized bacterial taxonomy based on genome phylogeny substantially revises the tree of life.</title>
        <authorList>
            <person name="Parks D.H."/>
            <person name="Chuvochina M."/>
            <person name="Waite D.W."/>
            <person name="Rinke C."/>
            <person name="Skarshewski A."/>
            <person name="Chaumeil P.A."/>
            <person name="Hugenholtz P."/>
        </authorList>
    </citation>
    <scope>NUCLEOTIDE SEQUENCE [LARGE SCALE GENOMIC DNA]</scope>
    <source>
        <strain evidence="4">UBA10948</strain>
    </source>
</reference>
<evidence type="ECO:0000259" key="3">
    <source>
        <dbReference type="Pfam" id="PF13192"/>
    </source>
</evidence>
<organism evidence="4 5">
    <name type="scientific">Syntrophomonas wolfei</name>
    <dbReference type="NCBI Taxonomy" id="863"/>
    <lineage>
        <taxon>Bacteria</taxon>
        <taxon>Bacillati</taxon>
        <taxon>Bacillota</taxon>
        <taxon>Clostridia</taxon>
        <taxon>Eubacteriales</taxon>
        <taxon>Syntrophomonadaceae</taxon>
        <taxon>Syntrophomonas</taxon>
    </lineage>
</organism>
<dbReference type="SUPFAM" id="SSF52833">
    <property type="entry name" value="Thioredoxin-like"/>
    <property type="match status" value="1"/>
</dbReference>
<keyword evidence="2" id="KW-1015">Disulfide bond</keyword>
<dbReference type="Proteomes" id="UP000263273">
    <property type="component" value="Unassembled WGS sequence"/>
</dbReference>
<dbReference type="InterPro" id="IPR012336">
    <property type="entry name" value="Thioredoxin-like_fold"/>
</dbReference>
<evidence type="ECO:0000313" key="4">
    <source>
        <dbReference type="EMBL" id="HBK53099.1"/>
    </source>
</evidence>
<dbReference type="InterPro" id="IPR036249">
    <property type="entry name" value="Thioredoxin-like_sf"/>
</dbReference>
<dbReference type="EMBL" id="DNZF01000088">
    <property type="protein sequence ID" value="HBK53099.1"/>
    <property type="molecule type" value="Genomic_DNA"/>
</dbReference>
<name>A0A354YV86_9FIRM</name>
<accession>A0A354YV86</accession>
<feature type="active site" description="Nucleophile" evidence="1">
    <location>
        <position position="4"/>
    </location>
</feature>
<gene>
    <name evidence="4" type="ORF">DDZ44_04075</name>
</gene>
<dbReference type="PANTHER" id="PTHR36450">
    <property type="entry name" value="THIOREDOXIN"/>
    <property type="match status" value="1"/>
</dbReference>
<evidence type="ECO:0000256" key="2">
    <source>
        <dbReference type="PIRSR" id="PIRSR037031-51"/>
    </source>
</evidence>
<comment type="caution">
    <text evidence="4">The sequence shown here is derived from an EMBL/GenBank/DDBJ whole genome shotgun (WGS) entry which is preliminary data.</text>
</comment>
<feature type="non-terminal residue" evidence="4">
    <location>
        <position position="1"/>
    </location>
</feature>
<evidence type="ECO:0000313" key="5">
    <source>
        <dbReference type="Proteomes" id="UP000263273"/>
    </source>
</evidence>
<feature type="disulfide bond" description="Redox-active" evidence="2">
    <location>
        <begin position="1"/>
        <end position="4"/>
    </location>
</feature>
<dbReference type="PIRSF" id="PIRSF037031">
    <property type="entry name" value="Redox_disulphide_2"/>
    <property type="match status" value="1"/>
</dbReference>
<keyword evidence="2" id="KW-0676">Redox-active center</keyword>
<protein>
    <submittedName>
        <fullName evidence="4">Redox-active disulfide protein 2</fullName>
    </submittedName>
</protein>
<proteinExistence type="predicted"/>
<dbReference type="AlphaFoldDB" id="A0A354YV86"/>
<dbReference type="NCBIfam" id="TIGR00412">
    <property type="entry name" value="redox_disulf_2"/>
    <property type="match status" value="1"/>
</dbReference>
<dbReference type="Gene3D" id="3.40.30.10">
    <property type="entry name" value="Glutaredoxin"/>
    <property type="match status" value="1"/>
</dbReference>